<dbReference type="Pfam" id="PF06955">
    <property type="entry name" value="XET_C"/>
    <property type="match status" value="1"/>
</dbReference>
<dbReference type="InterPro" id="IPR000757">
    <property type="entry name" value="Beta-glucanase-like"/>
</dbReference>
<feature type="glycosylation site" description="N-linked (GlcNAc...) asparagine" evidence="7">
    <location>
        <position position="116"/>
    </location>
</feature>
<dbReference type="PIRSF" id="PIRSF005604">
    <property type="entry name" value="XET"/>
    <property type="match status" value="1"/>
</dbReference>
<evidence type="ECO:0000313" key="11">
    <source>
        <dbReference type="Proteomes" id="UP000825935"/>
    </source>
</evidence>
<name>A0A8T2TMD1_CERRI</name>
<dbReference type="OrthoDB" id="4781at2759"/>
<keyword evidence="8" id="KW-0961">Cell wall biogenesis/degradation</keyword>
<comment type="similarity">
    <text evidence="8">Belongs to the glycosyl hydrolase 16 family.</text>
</comment>
<evidence type="ECO:0000256" key="1">
    <source>
        <dbReference type="ARBA" id="ARBA00022679"/>
    </source>
</evidence>
<keyword evidence="8" id="KW-0134">Cell wall</keyword>
<comment type="subcellular location">
    <subcellularLocation>
        <location evidence="8">Secreted</location>
        <location evidence="8">Cell wall</location>
    </subcellularLocation>
    <subcellularLocation>
        <location evidence="8">Secreted</location>
        <location evidence="8">Extracellular space</location>
        <location evidence="8">Apoplast</location>
    </subcellularLocation>
</comment>
<keyword evidence="11" id="KW-1185">Reference proteome</keyword>
<evidence type="ECO:0000259" key="9">
    <source>
        <dbReference type="PROSITE" id="PS51762"/>
    </source>
</evidence>
<keyword evidence="5 8" id="KW-0326">Glycosidase</keyword>
<dbReference type="OMA" id="KIATVML"/>
<evidence type="ECO:0000256" key="3">
    <source>
        <dbReference type="ARBA" id="ARBA00023157"/>
    </source>
</evidence>
<comment type="function">
    <text evidence="8">Catalyzes xyloglucan endohydrolysis (XEH) and/or endotransglycosylation (XET). Cleaves and religates xyloglucan polymers, an essential constituent of the primary cell wall, and thereby participates in cell wall construction of growing tissues.</text>
</comment>
<evidence type="ECO:0000256" key="8">
    <source>
        <dbReference type="RuleBase" id="RU361120"/>
    </source>
</evidence>
<dbReference type="GO" id="GO:0016762">
    <property type="term" value="F:xyloglucan:xyloglucosyl transferase activity"/>
    <property type="evidence" value="ECO:0007669"/>
    <property type="project" value="UniProtKB-EC"/>
</dbReference>
<keyword evidence="3" id="KW-1015">Disulfide bond</keyword>
<feature type="signal peptide" evidence="8">
    <location>
        <begin position="1"/>
        <end position="29"/>
    </location>
</feature>
<keyword evidence="2 8" id="KW-0378">Hydrolase</keyword>
<dbReference type="GO" id="GO:0048046">
    <property type="term" value="C:apoplast"/>
    <property type="evidence" value="ECO:0007669"/>
    <property type="project" value="UniProtKB-SubCell"/>
</dbReference>
<evidence type="ECO:0000256" key="7">
    <source>
        <dbReference type="PIRSR" id="PIRSR005604-2"/>
    </source>
</evidence>
<dbReference type="SUPFAM" id="SSF49899">
    <property type="entry name" value="Concanavalin A-like lectins/glucanases"/>
    <property type="match status" value="1"/>
</dbReference>
<comment type="caution">
    <text evidence="10">The sequence shown here is derived from an EMBL/GenBank/DDBJ whole genome shotgun (WGS) entry which is preliminary data.</text>
</comment>
<dbReference type="Proteomes" id="UP000825935">
    <property type="component" value="Chromosome 11"/>
</dbReference>
<feature type="active site" description="Proton donor" evidence="6">
    <location>
        <position position="112"/>
    </location>
</feature>
<evidence type="ECO:0000313" key="10">
    <source>
        <dbReference type="EMBL" id="KAH7424507.1"/>
    </source>
</evidence>
<keyword evidence="8" id="KW-0732">Signal</keyword>
<dbReference type="InterPro" id="IPR044791">
    <property type="entry name" value="Beta-glucanase/XTH"/>
</dbReference>
<dbReference type="GO" id="GO:0010411">
    <property type="term" value="P:xyloglucan metabolic process"/>
    <property type="evidence" value="ECO:0007669"/>
    <property type="project" value="InterPro"/>
</dbReference>
<keyword evidence="4" id="KW-0325">Glycoprotein</keyword>
<dbReference type="Pfam" id="PF00722">
    <property type="entry name" value="Glyco_hydro_16"/>
    <property type="match status" value="1"/>
</dbReference>
<sequence>MGHHYSDDTLKLLLVLPLLFCFLVRSSNAVSSLRSDFVVSWSPNNVRFLGSHGDALQLVLDQNTGAGFMSKDRFLFGNIDMQIKLIPGDSAGTVTAYYLSSQGNKHDELDFEFLGNSSGEPYVVQTNVFSAGVGGREQRINLWFDPTKDFHSYSVRWSAKRVVFLIDGVPIRVFSNNEAVGVPYLRSQPMQVYSSIWNGDSWATRGGLVKIDWSQAPFIATYRNFRFTNGCRASTPAAVSNCLHSSSANKLDAASWDPGFDKNKLSWVKRSFMIYDYCTDVARYPTAPAECSREF</sequence>
<dbReference type="InterPro" id="IPR010713">
    <property type="entry name" value="XET_C"/>
</dbReference>
<evidence type="ECO:0000256" key="4">
    <source>
        <dbReference type="ARBA" id="ARBA00023180"/>
    </source>
</evidence>
<feature type="active site" description="Nucleophile" evidence="6">
    <location>
        <position position="108"/>
    </location>
</feature>
<keyword evidence="1 8" id="KW-0808">Transferase</keyword>
<feature type="chain" id="PRO_5035961612" description="Xyloglucan endotransglucosylase/hydrolase" evidence="8">
    <location>
        <begin position="30"/>
        <end position="295"/>
    </location>
</feature>
<dbReference type="Gene3D" id="2.60.120.200">
    <property type="match status" value="1"/>
</dbReference>
<dbReference type="CDD" id="cd02176">
    <property type="entry name" value="GH16_XET"/>
    <property type="match status" value="1"/>
</dbReference>
<dbReference type="AlphaFoldDB" id="A0A8T2TMD1"/>
<dbReference type="FunFam" id="2.60.120.200:FF:000025">
    <property type="entry name" value="Xyloglucan endotransglucosylase/hydrolase"/>
    <property type="match status" value="1"/>
</dbReference>
<dbReference type="PROSITE" id="PS01034">
    <property type="entry name" value="GH16_1"/>
    <property type="match status" value="1"/>
</dbReference>
<organism evidence="10 11">
    <name type="scientific">Ceratopteris richardii</name>
    <name type="common">Triangle waterfern</name>
    <dbReference type="NCBI Taxonomy" id="49495"/>
    <lineage>
        <taxon>Eukaryota</taxon>
        <taxon>Viridiplantae</taxon>
        <taxon>Streptophyta</taxon>
        <taxon>Embryophyta</taxon>
        <taxon>Tracheophyta</taxon>
        <taxon>Polypodiopsida</taxon>
        <taxon>Polypodiidae</taxon>
        <taxon>Polypodiales</taxon>
        <taxon>Pteridineae</taxon>
        <taxon>Pteridaceae</taxon>
        <taxon>Parkerioideae</taxon>
        <taxon>Ceratopteris</taxon>
    </lineage>
</organism>
<feature type="domain" description="GH16" evidence="9">
    <location>
        <begin position="1"/>
        <end position="222"/>
    </location>
</feature>
<protein>
    <recommendedName>
        <fullName evidence="8">Xyloglucan endotransglucosylase/hydrolase</fullName>
        <ecNumber evidence="8">2.4.1.207</ecNumber>
    </recommendedName>
</protein>
<dbReference type="GO" id="GO:0071555">
    <property type="term" value="P:cell wall organization"/>
    <property type="evidence" value="ECO:0007669"/>
    <property type="project" value="UniProtKB-KW"/>
</dbReference>
<gene>
    <name evidence="10" type="ORF">KP509_11G011900</name>
</gene>
<dbReference type="InterPro" id="IPR016455">
    <property type="entry name" value="XTH"/>
</dbReference>
<reference evidence="10" key="1">
    <citation type="submission" date="2021-08" db="EMBL/GenBank/DDBJ databases">
        <title>WGS assembly of Ceratopteris richardii.</title>
        <authorList>
            <person name="Marchant D.B."/>
            <person name="Chen G."/>
            <person name="Jenkins J."/>
            <person name="Shu S."/>
            <person name="Leebens-Mack J."/>
            <person name="Grimwood J."/>
            <person name="Schmutz J."/>
            <person name="Soltis P."/>
            <person name="Soltis D."/>
            <person name="Chen Z.-H."/>
        </authorList>
    </citation>
    <scope>NUCLEOTIDE SEQUENCE</scope>
    <source>
        <strain evidence="10">Whitten #5841</strain>
        <tissue evidence="10">Leaf</tissue>
    </source>
</reference>
<keyword evidence="8" id="KW-0964">Secreted</keyword>
<dbReference type="PANTHER" id="PTHR31062">
    <property type="entry name" value="XYLOGLUCAN ENDOTRANSGLUCOSYLASE/HYDROLASE PROTEIN 8-RELATED"/>
    <property type="match status" value="1"/>
</dbReference>
<dbReference type="InterPro" id="IPR008263">
    <property type="entry name" value="GH16_AS"/>
</dbReference>
<dbReference type="EC" id="2.4.1.207" evidence="8"/>
<evidence type="ECO:0000256" key="5">
    <source>
        <dbReference type="ARBA" id="ARBA00023295"/>
    </source>
</evidence>
<proteinExistence type="inferred from homology"/>
<evidence type="ECO:0000256" key="6">
    <source>
        <dbReference type="PIRSR" id="PIRSR005604-1"/>
    </source>
</evidence>
<dbReference type="EMBL" id="CM035416">
    <property type="protein sequence ID" value="KAH7424507.1"/>
    <property type="molecule type" value="Genomic_DNA"/>
</dbReference>
<dbReference type="PROSITE" id="PS51762">
    <property type="entry name" value="GH16_2"/>
    <property type="match status" value="1"/>
</dbReference>
<evidence type="ECO:0000256" key="2">
    <source>
        <dbReference type="ARBA" id="ARBA00022801"/>
    </source>
</evidence>
<accession>A0A8T2TMD1</accession>
<keyword evidence="8" id="KW-0052">Apoplast</keyword>
<dbReference type="GO" id="GO:0042546">
    <property type="term" value="P:cell wall biogenesis"/>
    <property type="evidence" value="ECO:0007669"/>
    <property type="project" value="InterPro"/>
</dbReference>
<dbReference type="GO" id="GO:0004553">
    <property type="term" value="F:hydrolase activity, hydrolyzing O-glycosyl compounds"/>
    <property type="evidence" value="ECO:0007669"/>
    <property type="project" value="InterPro"/>
</dbReference>
<dbReference type="InterPro" id="IPR013320">
    <property type="entry name" value="ConA-like_dom_sf"/>
</dbReference>
<comment type="PTM">
    <text evidence="8">Contains at least one intrachain disulfide bond essential for its enzymatic activity.</text>
</comment>